<dbReference type="Proteomes" id="UP000006804">
    <property type="component" value="Chromosome"/>
</dbReference>
<protein>
    <submittedName>
        <fullName evidence="1">Uncharacterized protein</fullName>
    </submittedName>
</protein>
<evidence type="ECO:0000313" key="1">
    <source>
        <dbReference type="EMBL" id="AEH50345.1"/>
    </source>
</evidence>
<dbReference type="HOGENOM" id="CLU_2303620_0_0_0"/>
<gene>
    <name evidence="1" type="ORF">Theth_0245</name>
</gene>
<dbReference type="RefSeq" id="WP_013931568.1">
    <property type="nucleotide sequence ID" value="NC_015707.1"/>
</dbReference>
<reference evidence="1 2" key="1">
    <citation type="submission" date="2010-11" db="EMBL/GenBank/DDBJ databases">
        <title>The complete genome of Thermotoga thermarum DSM 5069.</title>
        <authorList>
            <consortium name="US DOE Joint Genome Institute (JGI-PGF)"/>
            <person name="Lucas S."/>
            <person name="Copeland A."/>
            <person name="Lapidus A."/>
            <person name="Bruce D."/>
            <person name="Goodwin L."/>
            <person name="Pitluck S."/>
            <person name="Kyrpides N."/>
            <person name="Mavromatis K."/>
            <person name="Ivanova N."/>
            <person name="Zeytun A."/>
            <person name="Brettin T."/>
            <person name="Detter J.C."/>
            <person name="Tapia R."/>
            <person name="Han C."/>
            <person name="Land M."/>
            <person name="Hauser L."/>
            <person name="Markowitz V."/>
            <person name="Cheng J.-F."/>
            <person name="Hugenholtz P."/>
            <person name="Woyke T."/>
            <person name="Wu D."/>
            <person name="Spring S."/>
            <person name="Schroeder M."/>
            <person name="Brambilla E."/>
            <person name="Klenk H.-P."/>
            <person name="Eisen J.A."/>
        </authorList>
    </citation>
    <scope>NUCLEOTIDE SEQUENCE [LARGE SCALE GENOMIC DNA]</scope>
    <source>
        <strain evidence="1 2">DSM 5069</strain>
    </source>
</reference>
<dbReference type="PATRIC" id="fig|688269.3.peg.253"/>
<sequence>MRVESSTNVGLNDPKVLFAEPAKGFSREILSKDQTVKILSMMLYQQNGLILKLVRIAVRIIRKLWMFRLKFYPTTFLGEKNGSLAFPPENANEREYSQEV</sequence>
<dbReference type="AlphaFoldDB" id="F7YV46"/>
<dbReference type="KEGG" id="tta:Theth_0245"/>
<organism evidence="1 2">
    <name type="scientific">Pseudothermotoga thermarum DSM 5069</name>
    <dbReference type="NCBI Taxonomy" id="688269"/>
    <lineage>
        <taxon>Bacteria</taxon>
        <taxon>Thermotogati</taxon>
        <taxon>Thermotogota</taxon>
        <taxon>Thermotogae</taxon>
        <taxon>Thermotogales</taxon>
        <taxon>Thermotogaceae</taxon>
        <taxon>Pseudothermotoga</taxon>
    </lineage>
</organism>
<dbReference type="STRING" id="688269.Theth_0245"/>
<dbReference type="OrthoDB" id="37812at2"/>
<accession>F7YV46</accession>
<dbReference type="EMBL" id="CP002351">
    <property type="protein sequence ID" value="AEH50345.1"/>
    <property type="molecule type" value="Genomic_DNA"/>
</dbReference>
<keyword evidence="2" id="KW-1185">Reference proteome</keyword>
<proteinExistence type="predicted"/>
<evidence type="ECO:0000313" key="2">
    <source>
        <dbReference type="Proteomes" id="UP000006804"/>
    </source>
</evidence>
<name>F7YV46_9THEM</name>